<dbReference type="PANTHER" id="PTHR44196:SF1">
    <property type="entry name" value="DEHYDROGENASE_REDUCTASE SDR FAMILY MEMBER 7B"/>
    <property type="match status" value="1"/>
</dbReference>
<comment type="similarity">
    <text evidence="1 3">Belongs to the short-chain dehydrogenases/reductases (SDR) family.</text>
</comment>
<dbReference type="PANTHER" id="PTHR44196">
    <property type="entry name" value="DEHYDROGENASE/REDUCTASE SDR FAMILY MEMBER 7B"/>
    <property type="match status" value="1"/>
</dbReference>
<evidence type="ECO:0000256" key="1">
    <source>
        <dbReference type="ARBA" id="ARBA00006484"/>
    </source>
</evidence>
<evidence type="ECO:0000313" key="5">
    <source>
        <dbReference type="EMBL" id="OBI39715.1"/>
    </source>
</evidence>
<evidence type="ECO:0000256" key="3">
    <source>
        <dbReference type="RuleBase" id="RU000363"/>
    </source>
</evidence>
<dbReference type="Pfam" id="PF00106">
    <property type="entry name" value="adh_short"/>
    <property type="match status" value="1"/>
</dbReference>
<accession>A0A1A2YNY5</accession>
<dbReference type="InterPro" id="IPR036291">
    <property type="entry name" value="NAD(P)-bd_dom_sf"/>
</dbReference>
<organism evidence="5 6">
    <name type="scientific">Mycobacterium colombiense</name>
    <dbReference type="NCBI Taxonomy" id="339268"/>
    <lineage>
        <taxon>Bacteria</taxon>
        <taxon>Bacillati</taxon>
        <taxon>Actinomycetota</taxon>
        <taxon>Actinomycetes</taxon>
        <taxon>Mycobacteriales</taxon>
        <taxon>Mycobacteriaceae</taxon>
        <taxon>Mycobacterium</taxon>
        <taxon>Mycobacterium avium complex (MAC)</taxon>
    </lineage>
</organism>
<dbReference type="AlphaFoldDB" id="A0A1A2YNY5"/>
<dbReference type="SMART" id="SM00822">
    <property type="entry name" value="PKS_KR"/>
    <property type="match status" value="1"/>
</dbReference>
<proteinExistence type="inferred from homology"/>
<dbReference type="Gene3D" id="3.40.50.720">
    <property type="entry name" value="NAD(P)-binding Rossmann-like Domain"/>
    <property type="match status" value="1"/>
</dbReference>
<dbReference type="InterPro" id="IPR057326">
    <property type="entry name" value="KR_dom"/>
</dbReference>
<evidence type="ECO:0000259" key="4">
    <source>
        <dbReference type="SMART" id="SM00822"/>
    </source>
</evidence>
<gene>
    <name evidence="5" type="ORF">A5708_03005</name>
</gene>
<sequence length="281" mass="29380">MSTFNGKVAVITGAGSGIGRALALALAERGARLALSDVNIAGVQHTATAARAHGARVECDRVDIADHDAVQTYANTVADRFGVVHQVYNNAGIEHHGAFAHADIADLRRVMDVNYWGVVHGSMAFLPHLIASGDGHLINMSSLFGLMAVPGQSAYTASKFAVRGFTEALREEMLVARHRVQVTCVHPSGVSTPIARNATVGAGEDHAALADFYDRSLAKRSATQAAEIIVGGVAKNKPRVIVGGEAKLLDAVVRVLGPAYQRGAALVVSRALSRQQPGAPA</sequence>
<feature type="domain" description="Ketoreductase" evidence="4">
    <location>
        <begin position="7"/>
        <end position="190"/>
    </location>
</feature>
<dbReference type="RefSeq" id="WP_065029522.1">
    <property type="nucleotide sequence ID" value="NZ_LZKI01000115.1"/>
</dbReference>
<dbReference type="PRINTS" id="PR00080">
    <property type="entry name" value="SDRFAMILY"/>
</dbReference>
<dbReference type="GO" id="GO:0016491">
    <property type="term" value="F:oxidoreductase activity"/>
    <property type="evidence" value="ECO:0007669"/>
    <property type="project" value="UniProtKB-KW"/>
</dbReference>
<name>A0A1A2YNY5_9MYCO</name>
<comment type="caution">
    <text evidence="5">The sequence shown here is derived from an EMBL/GenBank/DDBJ whole genome shotgun (WGS) entry which is preliminary data.</text>
</comment>
<dbReference type="EMBL" id="LZKI01000115">
    <property type="protein sequence ID" value="OBI39715.1"/>
    <property type="molecule type" value="Genomic_DNA"/>
</dbReference>
<evidence type="ECO:0000313" key="6">
    <source>
        <dbReference type="Proteomes" id="UP000091846"/>
    </source>
</evidence>
<dbReference type="InterPro" id="IPR002347">
    <property type="entry name" value="SDR_fam"/>
</dbReference>
<dbReference type="PROSITE" id="PS00061">
    <property type="entry name" value="ADH_SHORT"/>
    <property type="match status" value="1"/>
</dbReference>
<dbReference type="PRINTS" id="PR00081">
    <property type="entry name" value="GDHRDH"/>
</dbReference>
<evidence type="ECO:0000256" key="2">
    <source>
        <dbReference type="ARBA" id="ARBA00023002"/>
    </source>
</evidence>
<dbReference type="OrthoDB" id="4690547at2"/>
<dbReference type="SUPFAM" id="SSF51735">
    <property type="entry name" value="NAD(P)-binding Rossmann-fold domains"/>
    <property type="match status" value="1"/>
</dbReference>
<dbReference type="GO" id="GO:0016020">
    <property type="term" value="C:membrane"/>
    <property type="evidence" value="ECO:0007669"/>
    <property type="project" value="TreeGrafter"/>
</dbReference>
<dbReference type="Proteomes" id="UP000091846">
    <property type="component" value="Unassembled WGS sequence"/>
</dbReference>
<keyword evidence="2" id="KW-0560">Oxidoreductase</keyword>
<protein>
    <submittedName>
        <fullName evidence="5">Acetoin dehydrogenase</fullName>
    </submittedName>
</protein>
<dbReference type="InterPro" id="IPR020904">
    <property type="entry name" value="Sc_DH/Rdtase_CS"/>
</dbReference>
<reference evidence="5 6" key="1">
    <citation type="submission" date="2016-06" db="EMBL/GenBank/DDBJ databases">
        <authorList>
            <person name="Kjaerup R.B."/>
            <person name="Dalgaard T.S."/>
            <person name="Juul-Madsen H.R."/>
        </authorList>
    </citation>
    <scope>NUCLEOTIDE SEQUENCE [LARGE SCALE GENOMIC DNA]</scope>
    <source>
        <strain evidence="5 6">E1334</strain>
    </source>
</reference>